<dbReference type="KEGG" id="dov:DSCO28_47060"/>
<dbReference type="Gene3D" id="2.40.10.220">
    <property type="entry name" value="predicted glycosyltransferase like domains"/>
    <property type="match status" value="1"/>
</dbReference>
<dbReference type="RefSeq" id="WP_155311682.1">
    <property type="nucleotide sequence ID" value="NZ_AP021876.1"/>
</dbReference>
<sequence length="237" mass="27436">MGAAEKLEGKKLVELFAELIQKKVILSMNVVGAGFDSLTCLTGMEETADGNVLLVDPPEDFLNIAGENQRWHLRFNFNGPDRLEYLFSTRGGRFSRQGLRIPFPEHVERLQRRYNFRINTLPGTQMHFKLKKIHGVLDLINVSLGGVYGALIKHNFKFMRGPVLKKEQQVFDSRIVFPGNPGDTIEVKKAEVVRVENDAQEEIHRFALKFCTIEKEEQQRLTQVVYDLQRRYLRFRE</sequence>
<gene>
    <name evidence="2" type="ORF">DSCO28_47060</name>
</gene>
<protein>
    <recommendedName>
        <fullName evidence="1">PilZ domain-containing protein</fullName>
    </recommendedName>
</protein>
<evidence type="ECO:0000313" key="2">
    <source>
        <dbReference type="EMBL" id="BBO84140.1"/>
    </source>
</evidence>
<accession>A0A5K7ZVB5</accession>
<dbReference type="Proteomes" id="UP000425960">
    <property type="component" value="Chromosome"/>
</dbReference>
<proteinExistence type="predicted"/>
<dbReference type="GO" id="GO:0035438">
    <property type="term" value="F:cyclic-di-GMP binding"/>
    <property type="evidence" value="ECO:0007669"/>
    <property type="project" value="InterPro"/>
</dbReference>
<evidence type="ECO:0000259" key="1">
    <source>
        <dbReference type="Pfam" id="PF07238"/>
    </source>
</evidence>
<reference evidence="2 3" key="1">
    <citation type="submission" date="2019-11" db="EMBL/GenBank/DDBJ databases">
        <title>Comparative genomics of hydrocarbon-degrading Desulfosarcina strains.</title>
        <authorList>
            <person name="Watanabe M."/>
            <person name="Kojima H."/>
            <person name="Fukui M."/>
        </authorList>
    </citation>
    <scope>NUCLEOTIDE SEQUENCE [LARGE SCALE GENOMIC DNA]</scope>
    <source>
        <strain evidence="2 3">28bB2T</strain>
    </source>
</reference>
<feature type="domain" description="PilZ" evidence="1">
    <location>
        <begin position="111"/>
        <end position="226"/>
    </location>
</feature>
<dbReference type="AlphaFoldDB" id="A0A5K7ZVB5"/>
<dbReference type="InterPro" id="IPR009875">
    <property type="entry name" value="PilZ_domain"/>
</dbReference>
<dbReference type="Pfam" id="PF07238">
    <property type="entry name" value="PilZ"/>
    <property type="match status" value="1"/>
</dbReference>
<name>A0A5K7ZVB5_9BACT</name>
<evidence type="ECO:0000313" key="3">
    <source>
        <dbReference type="Proteomes" id="UP000425960"/>
    </source>
</evidence>
<dbReference type="EMBL" id="AP021876">
    <property type="protein sequence ID" value="BBO84140.1"/>
    <property type="molecule type" value="Genomic_DNA"/>
</dbReference>
<organism evidence="2 3">
    <name type="scientific">Desulfosarcina ovata subsp. sediminis</name>
    <dbReference type="NCBI Taxonomy" id="885957"/>
    <lineage>
        <taxon>Bacteria</taxon>
        <taxon>Pseudomonadati</taxon>
        <taxon>Thermodesulfobacteriota</taxon>
        <taxon>Desulfobacteria</taxon>
        <taxon>Desulfobacterales</taxon>
        <taxon>Desulfosarcinaceae</taxon>
        <taxon>Desulfosarcina</taxon>
    </lineage>
</organism>